<sequence>MPSIVSWEYVKEYEETQAQDLNPNEAALVPGQE</sequence>
<dbReference type="AlphaFoldDB" id="A0A1V6UDE1"/>
<evidence type="ECO:0000313" key="1">
    <source>
        <dbReference type="EMBL" id="OQE36441.1"/>
    </source>
</evidence>
<name>A0A1V6UDE1_PENNA</name>
<gene>
    <name evidence="1" type="ORF">PENNAL_c0810G04172</name>
</gene>
<dbReference type="EMBL" id="MOOB01000810">
    <property type="protein sequence ID" value="OQE36441.1"/>
    <property type="molecule type" value="Genomic_DNA"/>
</dbReference>
<dbReference type="Proteomes" id="UP000191691">
    <property type="component" value="Unassembled WGS sequence"/>
</dbReference>
<evidence type="ECO:0000313" key="2">
    <source>
        <dbReference type="Proteomes" id="UP000191691"/>
    </source>
</evidence>
<keyword evidence="2" id="KW-1185">Reference proteome</keyword>
<comment type="caution">
    <text evidence="1">The sequence shown here is derived from an EMBL/GenBank/DDBJ whole genome shotgun (WGS) entry which is preliminary data.</text>
</comment>
<accession>A0A1V6UDE1</accession>
<feature type="non-terminal residue" evidence="1">
    <location>
        <position position="33"/>
    </location>
</feature>
<reference evidence="2" key="1">
    <citation type="journal article" date="2017" name="Nat. Microbiol.">
        <title>Global analysis of biosynthetic gene clusters reveals vast potential of secondary metabolite production in Penicillium species.</title>
        <authorList>
            <person name="Nielsen J.C."/>
            <person name="Grijseels S."/>
            <person name="Prigent S."/>
            <person name="Ji B."/>
            <person name="Dainat J."/>
            <person name="Nielsen K.F."/>
            <person name="Frisvad J.C."/>
            <person name="Workman M."/>
            <person name="Nielsen J."/>
        </authorList>
    </citation>
    <scope>NUCLEOTIDE SEQUENCE [LARGE SCALE GENOMIC DNA]</scope>
    <source>
        <strain evidence="2">IBT 13039</strain>
    </source>
</reference>
<protein>
    <submittedName>
        <fullName evidence="1">Uncharacterized protein</fullName>
    </submittedName>
</protein>
<proteinExistence type="predicted"/>
<organism evidence="1 2">
    <name type="scientific">Penicillium nalgiovense</name>
    <dbReference type="NCBI Taxonomy" id="60175"/>
    <lineage>
        <taxon>Eukaryota</taxon>
        <taxon>Fungi</taxon>
        <taxon>Dikarya</taxon>
        <taxon>Ascomycota</taxon>
        <taxon>Pezizomycotina</taxon>
        <taxon>Eurotiomycetes</taxon>
        <taxon>Eurotiomycetidae</taxon>
        <taxon>Eurotiales</taxon>
        <taxon>Aspergillaceae</taxon>
        <taxon>Penicillium</taxon>
    </lineage>
</organism>